<dbReference type="GO" id="GO:0016301">
    <property type="term" value="F:kinase activity"/>
    <property type="evidence" value="ECO:0007669"/>
    <property type="project" value="InterPro"/>
</dbReference>
<dbReference type="InterPro" id="IPR002192">
    <property type="entry name" value="PPDK_AMP/ATP-bd"/>
</dbReference>
<evidence type="ECO:0000256" key="1">
    <source>
        <dbReference type="ARBA" id="ARBA00007837"/>
    </source>
</evidence>
<gene>
    <name evidence="4" type="primary">ppdK</name>
    <name evidence="4" type="ORF">SNAT2548_LOCUS4844</name>
</gene>
<dbReference type="Gene3D" id="1.20.80.30">
    <property type="match status" value="1"/>
</dbReference>
<reference evidence="4" key="1">
    <citation type="submission" date="2021-02" db="EMBL/GenBank/DDBJ databases">
        <authorList>
            <person name="Dougan E. K."/>
            <person name="Rhodes N."/>
            <person name="Thang M."/>
            <person name="Chan C."/>
        </authorList>
    </citation>
    <scope>NUCLEOTIDE SEQUENCE</scope>
</reference>
<organism evidence="4 5">
    <name type="scientific">Symbiodinium natans</name>
    <dbReference type="NCBI Taxonomy" id="878477"/>
    <lineage>
        <taxon>Eukaryota</taxon>
        <taxon>Sar</taxon>
        <taxon>Alveolata</taxon>
        <taxon>Dinophyceae</taxon>
        <taxon>Suessiales</taxon>
        <taxon>Symbiodiniaceae</taxon>
        <taxon>Symbiodinium</taxon>
    </lineage>
</organism>
<protein>
    <submittedName>
        <fullName evidence="4">PpdK protein</fullName>
    </submittedName>
</protein>
<dbReference type="InterPro" id="IPR010121">
    <property type="entry name" value="Pyruvate_phosphate_dikinase"/>
</dbReference>
<evidence type="ECO:0000256" key="2">
    <source>
        <dbReference type="SAM" id="Coils"/>
    </source>
</evidence>
<dbReference type="Gene3D" id="1.10.189.10">
    <property type="entry name" value="Pyruvate Phosphate Dikinase, domain 2"/>
    <property type="match status" value="1"/>
</dbReference>
<dbReference type="OrthoDB" id="6123450at2759"/>
<comment type="caution">
    <text evidence="4">The sequence shown here is derived from an EMBL/GenBank/DDBJ whole genome shotgun (WGS) entry which is preliminary data.</text>
</comment>
<dbReference type="AlphaFoldDB" id="A0A812IJ07"/>
<feature type="domain" description="Pyruvate phosphate dikinase AMP/ATP-binding" evidence="3">
    <location>
        <begin position="278"/>
        <end position="336"/>
    </location>
</feature>
<dbReference type="EMBL" id="CAJNDS010000302">
    <property type="protein sequence ID" value="CAE7041155.1"/>
    <property type="molecule type" value="Genomic_DNA"/>
</dbReference>
<dbReference type="SUPFAM" id="SSF56059">
    <property type="entry name" value="Glutathione synthetase ATP-binding domain-like"/>
    <property type="match status" value="1"/>
</dbReference>
<evidence type="ECO:0000313" key="4">
    <source>
        <dbReference type="EMBL" id="CAE7041155.1"/>
    </source>
</evidence>
<accession>A0A812IJ07</accession>
<feature type="coiled-coil region" evidence="2">
    <location>
        <begin position="129"/>
        <end position="156"/>
    </location>
</feature>
<dbReference type="Proteomes" id="UP000604046">
    <property type="component" value="Unassembled WGS sequence"/>
</dbReference>
<proteinExistence type="inferred from homology"/>
<dbReference type="PANTHER" id="PTHR22931:SF9">
    <property type="entry name" value="PYRUVATE, PHOSPHATE DIKINASE 1, CHLOROPLASTIC"/>
    <property type="match status" value="1"/>
</dbReference>
<evidence type="ECO:0000259" key="3">
    <source>
        <dbReference type="Pfam" id="PF01326"/>
    </source>
</evidence>
<dbReference type="GO" id="GO:0005524">
    <property type="term" value="F:ATP binding"/>
    <property type="evidence" value="ECO:0007669"/>
    <property type="project" value="InterPro"/>
</dbReference>
<comment type="similarity">
    <text evidence="1">Belongs to the PEP-utilizing enzyme family.</text>
</comment>
<feature type="domain" description="Pyruvate phosphate dikinase AMP/ATP-binding" evidence="3">
    <location>
        <begin position="26"/>
        <end position="265"/>
    </location>
</feature>
<sequence>MASIGLPVPAGFTLTTEVCSYFEQHGTFPEALKEEVLNALATVEQRTGLKFGDSTNPLLVSVRAGAPPSMPGMMDTVLNVGLNGKTVEAMSDKYGDPRFAFDTYRRFIQMYADVVLGLDVDFEKMLNRAKQLRGVKQDTDLEAEDLEKLVRDYKARIFVELGQEFPTDPREQLWGAIEAVFKSWSNPRAKTYRELHGIPDKWGTAVNVQAMVFGNMGNDCATGVAFTRDPSTGDNHFYGEFLVNAQGEDVVAGIRTPRELTMKQRLAHGSELPSLQELMPNMFRELMGVREQLERHYKDMHEIEFTIQKGKLFLLQTRTGKRTTHAAIKIAVDMANEGLVSKEEAIMRLKPQLLEHLLHPTIDPAFEKKVLIQARSCKAIKLERERLFSL</sequence>
<keyword evidence="2" id="KW-0175">Coiled coil</keyword>
<dbReference type="Pfam" id="PF01326">
    <property type="entry name" value="PPDK_N"/>
    <property type="match status" value="2"/>
</dbReference>
<dbReference type="GO" id="GO:0050242">
    <property type="term" value="F:pyruvate, phosphate dikinase activity"/>
    <property type="evidence" value="ECO:0007669"/>
    <property type="project" value="InterPro"/>
</dbReference>
<dbReference type="PANTHER" id="PTHR22931">
    <property type="entry name" value="PHOSPHOENOLPYRUVATE DIKINASE-RELATED"/>
    <property type="match status" value="1"/>
</dbReference>
<dbReference type="Gene3D" id="3.30.1490.20">
    <property type="entry name" value="ATP-grasp fold, A domain"/>
    <property type="match status" value="1"/>
</dbReference>
<evidence type="ECO:0000313" key="5">
    <source>
        <dbReference type="Proteomes" id="UP000604046"/>
    </source>
</evidence>
<name>A0A812IJ07_9DINO</name>
<dbReference type="Gene3D" id="3.30.470.20">
    <property type="entry name" value="ATP-grasp fold, B domain"/>
    <property type="match status" value="1"/>
</dbReference>
<dbReference type="InterPro" id="IPR013815">
    <property type="entry name" value="ATP_grasp_subdomain_1"/>
</dbReference>
<keyword evidence="5" id="KW-1185">Reference proteome</keyword>